<dbReference type="Proteomes" id="UP000179014">
    <property type="component" value="Unassembled WGS sequence"/>
</dbReference>
<keyword evidence="1" id="KW-0472">Membrane</keyword>
<reference evidence="2 3" key="1">
    <citation type="journal article" date="2016" name="Nat. Commun.">
        <title>Thousands of microbial genomes shed light on interconnected biogeochemical processes in an aquifer system.</title>
        <authorList>
            <person name="Anantharaman K."/>
            <person name="Brown C.T."/>
            <person name="Hug L.A."/>
            <person name="Sharon I."/>
            <person name="Castelle C.J."/>
            <person name="Probst A.J."/>
            <person name="Thomas B.C."/>
            <person name="Singh A."/>
            <person name="Wilkins M.J."/>
            <person name="Karaoz U."/>
            <person name="Brodie E.L."/>
            <person name="Williams K.H."/>
            <person name="Hubbard S.S."/>
            <person name="Banfield J.F."/>
        </authorList>
    </citation>
    <scope>NUCLEOTIDE SEQUENCE [LARGE SCALE GENOMIC DNA]</scope>
</reference>
<dbReference type="Pfam" id="PF13416">
    <property type="entry name" value="SBP_bac_8"/>
    <property type="match status" value="1"/>
</dbReference>
<evidence type="ECO:0000313" key="3">
    <source>
        <dbReference type="Proteomes" id="UP000179014"/>
    </source>
</evidence>
<evidence type="ECO:0000256" key="1">
    <source>
        <dbReference type="SAM" id="Phobius"/>
    </source>
</evidence>
<name>A0A1F6BVN8_9BACT</name>
<dbReference type="STRING" id="1798474.A2118_00955"/>
<dbReference type="PANTHER" id="PTHR43649">
    <property type="entry name" value="ARABINOSE-BINDING PROTEIN-RELATED"/>
    <property type="match status" value="1"/>
</dbReference>
<dbReference type="Gene3D" id="3.40.190.10">
    <property type="entry name" value="Periplasmic binding protein-like II"/>
    <property type="match status" value="1"/>
</dbReference>
<dbReference type="EMBL" id="MFKN01000023">
    <property type="protein sequence ID" value="OGG40888.1"/>
    <property type="molecule type" value="Genomic_DNA"/>
</dbReference>
<feature type="transmembrane region" description="Helical" evidence="1">
    <location>
        <begin position="9"/>
        <end position="28"/>
    </location>
</feature>
<evidence type="ECO:0000313" key="2">
    <source>
        <dbReference type="EMBL" id="OGG40888.1"/>
    </source>
</evidence>
<dbReference type="InterPro" id="IPR050490">
    <property type="entry name" value="Bact_solute-bd_prot1"/>
</dbReference>
<protein>
    <recommendedName>
        <fullName evidence="4">Extracellular solute-binding protein</fullName>
    </recommendedName>
</protein>
<proteinExistence type="predicted"/>
<keyword evidence="1" id="KW-0812">Transmembrane</keyword>
<dbReference type="PANTHER" id="PTHR43649:SF12">
    <property type="entry name" value="DIACETYLCHITOBIOSE BINDING PROTEIN DASA"/>
    <property type="match status" value="1"/>
</dbReference>
<comment type="caution">
    <text evidence="2">The sequence shown here is derived from an EMBL/GenBank/DDBJ whole genome shotgun (WGS) entry which is preliminary data.</text>
</comment>
<evidence type="ECO:0008006" key="4">
    <source>
        <dbReference type="Google" id="ProtNLM"/>
    </source>
</evidence>
<sequence>MKISLFQGILMGVLVFSAIVGVFVFATYTSKNTAATIGPVLVWGTLPKVNMDAALTVINQSEQGLKNLTYVEKSPSTLVAELSSAIATGAAPDLVLASQEELHSLSKFIAPIPVSTLPVRTFQNTFIQEGSVFLTPDGTGYYGVPFLVDPLVLFSNRSILSSSGIAKPPATWEALIGLVPNVALFTPTRQVTRALISLGTYDNVHSARAILASLFLQGQVPLSSYLSSGALVADLGSKSSTEGAPPGRAVLGFYTQFADPSKVSYTWNASLPDSERMFLTGDLALYPGYASRARYLQQANPNLNFDVAPLPQPATATLKSVYGLVYALMIPRGARNSTGGYQAAVLLTSPLEQAAAATHTGLAPAVLNLLASAPPDPIAAVTYAEALYSKGWMSPAASDVDRVFSGMIGNVITGRSPLTAALASAEQSLNALLQQ</sequence>
<gene>
    <name evidence="2" type="ORF">A2118_00955</name>
</gene>
<dbReference type="SUPFAM" id="SSF53850">
    <property type="entry name" value="Periplasmic binding protein-like II"/>
    <property type="match status" value="1"/>
</dbReference>
<keyword evidence="1" id="KW-1133">Transmembrane helix</keyword>
<dbReference type="InterPro" id="IPR006059">
    <property type="entry name" value="SBP"/>
</dbReference>
<organism evidence="2 3">
    <name type="scientific">Candidatus Kaiserbacteria bacterium GWA2_50_9</name>
    <dbReference type="NCBI Taxonomy" id="1798474"/>
    <lineage>
        <taxon>Bacteria</taxon>
        <taxon>Candidatus Kaiseribacteriota</taxon>
    </lineage>
</organism>
<dbReference type="AlphaFoldDB" id="A0A1F6BVN8"/>
<accession>A0A1F6BVN8</accession>